<dbReference type="EMBL" id="JAHLFN010000053">
    <property type="protein sequence ID" value="MBU3842362.1"/>
    <property type="molecule type" value="Genomic_DNA"/>
</dbReference>
<evidence type="ECO:0000313" key="2">
    <source>
        <dbReference type="EMBL" id="MBU3842362.1"/>
    </source>
</evidence>
<protein>
    <recommendedName>
        <fullName evidence="4">Porin</fullName>
    </recommendedName>
</protein>
<reference evidence="2" key="1">
    <citation type="journal article" date="2021" name="PeerJ">
        <title>Extensive microbial diversity within the chicken gut microbiome revealed by metagenomics and culture.</title>
        <authorList>
            <person name="Gilroy R."/>
            <person name="Ravi A."/>
            <person name="Getino M."/>
            <person name="Pursley I."/>
            <person name="Horton D.L."/>
            <person name="Alikhan N.F."/>
            <person name="Baker D."/>
            <person name="Gharbi K."/>
            <person name="Hall N."/>
            <person name="Watson M."/>
            <person name="Adriaenssens E.M."/>
            <person name="Foster-Nyarko E."/>
            <person name="Jarju S."/>
            <person name="Secka A."/>
            <person name="Antonio M."/>
            <person name="Oren A."/>
            <person name="Chaudhuri R.R."/>
            <person name="La Ragione R."/>
            <person name="Hildebrand F."/>
            <person name="Pallen M.J."/>
        </authorList>
    </citation>
    <scope>NUCLEOTIDE SEQUENCE</scope>
    <source>
        <strain evidence="2">A6-441</strain>
    </source>
</reference>
<dbReference type="SUPFAM" id="SSF56935">
    <property type="entry name" value="Porins"/>
    <property type="match status" value="1"/>
</dbReference>
<keyword evidence="1" id="KW-0732">Signal</keyword>
<dbReference type="Proteomes" id="UP000724657">
    <property type="component" value="Unassembled WGS sequence"/>
</dbReference>
<reference evidence="2" key="2">
    <citation type="submission" date="2021-04" db="EMBL/GenBank/DDBJ databases">
        <authorList>
            <person name="Gilroy R."/>
        </authorList>
    </citation>
    <scope>NUCLEOTIDE SEQUENCE</scope>
    <source>
        <strain evidence="2">A6-441</strain>
    </source>
</reference>
<feature type="signal peptide" evidence="1">
    <location>
        <begin position="1"/>
        <end position="20"/>
    </location>
</feature>
<dbReference type="AlphaFoldDB" id="A0A9E2KYV4"/>
<name>A0A9E2KYV4_9FUSO</name>
<accession>A0A9E2KYV4</accession>
<proteinExistence type="predicted"/>
<organism evidence="2 3">
    <name type="scientific">Candidatus Fusobacterium pullicola</name>
    <dbReference type="NCBI Taxonomy" id="2838601"/>
    <lineage>
        <taxon>Bacteria</taxon>
        <taxon>Fusobacteriati</taxon>
        <taxon>Fusobacteriota</taxon>
        <taxon>Fusobacteriia</taxon>
        <taxon>Fusobacteriales</taxon>
        <taxon>Fusobacteriaceae</taxon>
        <taxon>Fusobacterium</taxon>
    </lineage>
</organism>
<evidence type="ECO:0000313" key="3">
    <source>
        <dbReference type="Proteomes" id="UP000724657"/>
    </source>
</evidence>
<comment type="caution">
    <text evidence="2">The sequence shown here is derived from an EMBL/GenBank/DDBJ whole genome shotgun (WGS) entry which is preliminary data.</text>
</comment>
<gene>
    <name evidence="2" type="ORF">IAA47_05195</name>
</gene>
<evidence type="ECO:0000256" key="1">
    <source>
        <dbReference type="SAM" id="SignalP"/>
    </source>
</evidence>
<evidence type="ECO:0008006" key="4">
    <source>
        <dbReference type="Google" id="ProtNLM"/>
    </source>
</evidence>
<sequence length="288" mass="32503">MKRLALLLAAMGVISVGAMAEAPALKVTNIGQELEIENVSGSTNGDIGATTFTTTVGLSYEDWSFAVQAGKMWTIDTDNGFDSTNGRMQFDVWNKVNENLHLGFRYRGQSDYDRYYGRAAWNYGMVFGAADIWYQSVNGNGNDNLEAEIFPVGVSYGAFKAAWFVNYWKSIGNTVDGDKTEYLENQIRLYADLYKGEKLTLSTEARITLTADVDYEGGKKEAAPTEYIYKDFGRNRFYLGASYQVTESLNVYGKYAYEFRELDVVKTSERTNSQNYYGDFIVGWNYTF</sequence>
<feature type="chain" id="PRO_5039064050" description="Porin" evidence="1">
    <location>
        <begin position="21"/>
        <end position="288"/>
    </location>
</feature>